<dbReference type="Proteomes" id="UP001150941">
    <property type="component" value="Unassembled WGS sequence"/>
</dbReference>
<dbReference type="GeneID" id="83199293"/>
<dbReference type="AlphaFoldDB" id="A0A9W9PJ45"/>
<protein>
    <submittedName>
        <fullName evidence="1">Uncharacterized protein</fullName>
    </submittedName>
</protein>
<sequence>MASTTRRRTKQVTASELPTLRIGQFRTRTSNTNSLAFKGPLLPWPNFIRDVDAAITSQRWSTRVIKHTERLDEEVVEIGDEYGVQGRFQQWIGSVMGHVFQAQAIDLHFADFKCLGHRYSGTPDTILQTSQTELKIVGELKVPWIRKHRLSGLAAQSLQFRHLLSDSINYMYDLDCMYGFLSTYDETIFLKQELVQGTWRIYYSPVIQGSARYVPANQNAGQLVVSVRQCFLHVAELAVREGPVTNKPLKSAWFGN</sequence>
<organism evidence="1 2">
    <name type="scientific">Penicillium chermesinum</name>
    <dbReference type="NCBI Taxonomy" id="63820"/>
    <lineage>
        <taxon>Eukaryota</taxon>
        <taxon>Fungi</taxon>
        <taxon>Dikarya</taxon>
        <taxon>Ascomycota</taxon>
        <taxon>Pezizomycotina</taxon>
        <taxon>Eurotiomycetes</taxon>
        <taxon>Eurotiomycetidae</taxon>
        <taxon>Eurotiales</taxon>
        <taxon>Aspergillaceae</taxon>
        <taxon>Penicillium</taxon>
    </lineage>
</organism>
<dbReference type="OrthoDB" id="3796275at2759"/>
<reference evidence="1" key="1">
    <citation type="submission" date="2022-11" db="EMBL/GenBank/DDBJ databases">
        <authorList>
            <person name="Petersen C."/>
        </authorList>
    </citation>
    <scope>NUCLEOTIDE SEQUENCE</scope>
    <source>
        <strain evidence="1">IBT 19713</strain>
    </source>
</reference>
<evidence type="ECO:0000313" key="1">
    <source>
        <dbReference type="EMBL" id="KAJ5247710.1"/>
    </source>
</evidence>
<proteinExistence type="predicted"/>
<reference evidence="1" key="2">
    <citation type="journal article" date="2023" name="IMA Fungus">
        <title>Comparative genomic study of the Penicillium genus elucidates a diverse pangenome and 15 lateral gene transfer events.</title>
        <authorList>
            <person name="Petersen C."/>
            <person name="Sorensen T."/>
            <person name="Nielsen M.R."/>
            <person name="Sondergaard T.E."/>
            <person name="Sorensen J.L."/>
            <person name="Fitzpatrick D.A."/>
            <person name="Frisvad J.C."/>
            <person name="Nielsen K.L."/>
        </authorList>
    </citation>
    <scope>NUCLEOTIDE SEQUENCE</scope>
    <source>
        <strain evidence="1">IBT 19713</strain>
    </source>
</reference>
<accession>A0A9W9PJ45</accession>
<evidence type="ECO:0000313" key="2">
    <source>
        <dbReference type="Proteomes" id="UP001150941"/>
    </source>
</evidence>
<dbReference type="EMBL" id="JAPQKS010000002">
    <property type="protein sequence ID" value="KAJ5247710.1"/>
    <property type="molecule type" value="Genomic_DNA"/>
</dbReference>
<comment type="caution">
    <text evidence="1">The sequence shown here is derived from an EMBL/GenBank/DDBJ whole genome shotgun (WGS) entry which is preliminary data.</text>
</comment>
<keyword evidence="2" id="KW-1185">Reference proteome</keyword>
<name>A0A9W9PJ45_9EURO</name>
<gene>
    <name evidence="1" type="ORF">N7468_002693</name>
</gene>
<dbReference type="RefSeq" id="XP_058335131.1">
    <property type="nucleotide sequence ID" value="XM_058471990.1"/>
</dbReference>